<dbReference type="Gene3D" id="1.10.510.10">
    <property type="entry name" value="Transferase(Phosphotransferase) domain 1"/>
    <property type="match status" value="1"/>
</dbReference>
<dbReference type="GO" id="GO:0004672">
    <property type="term" value="F:protein kinase activity"/>
    <property type="evidence" value="ECO:0007669"/>
    <property type="project" value="InterPro"/>
</dbReference>
<dbReference type="AlphaFoldDB" id="A0AA39R557"/>
<dbReference type="InterPro" id="IPR000719">
    <property type="entry name" value="Prot_kinase_dom"/>
</dbReference>
<proteinExistence type="predicted"/>
<evidence type="ECO:0000313" key="3">
    <source>
        <dbReference type="Proteomes" id="UP001166286"/>
    </source>
</evidence>
<gene>
    <name evidence="2" type="ORF">JMJ35_002399</name>
</gene>
<dbReference type="EMBL" id="JAFEKC020000004">
    <property type="protein sequence ID" value="KAK0515020.1"/>
    <property type="molecule type" value="Genomic_DNA"/>
</dbReference>
<organism evidence="2 3">
    <name type="scientific">Cladonia borealis</name>
    <dbReference type="NCBI Taxonomy" id="184061"/>
    <lineage>
        <taxon>Eukaryota</taxon>
        <taxon>Fungi</taxon>
        <taxon>Dikarya</taxon>
        <taxon>Ascomycota</taxon>
        <taxon>Pezizomycotina</taxon>
        <taxon>Lecanoromycetes</taxon>
        <taxon>OSLEUM clade</taxon>
        <taxon>Lecanoromycetidae</taxon>
        <taxon>Lecanorales</taxon>
        <taxon>Lecanorineae</taxon>
        <taxon>Cladoniaceae</taxon>
        <taxon>Cladonia</taxon>
    </lineage>
</organism>
<dbReference type="PANTHER" id="PTHR37542">
    <property type="entry name" value="HELO DOMAIN-CONTAINING PROTEIN-RELATED"/>
    <property type="match status" value="1"/>
</dbReference>
<dbReference type="PROSITE" id="PS50011">
    <property type="entry name" value="PROTEIN_KINASE_DOM"/>
    <property type="match status" value="1"/>
</dbReference>
<dbReference type="SUPFAM" id="SSF56112">
    <property type="entry name" value="Protein kinase-like (PK-like)"/>
    <property type="match status" value="1"/>
</dbReference>
<dbReference type="InterPro" id="IPR011009">
    <property type="entry name" value="Kinase-like_dom_sf"/>
</dbReference>
<dbReference type="Proteomes" id="UP001166286">
    <property type="component" value="Unassembled WGS sequence"/>
</dbReference>
<evidence type="ECO:0000313" key="2">
    <source>
        <dbReference type="EMBL" id="KAK0515020.1"/>
    </source>
</evidence>
<name>A0AA39R557_9LECA</name>
<reference evidence="2" key="1">
    <citation type="submission" date="2023-03" db="EMBL/GenBank/DDBJ databases">
        <title>Complete genome of Cladonia borealis.</title>
        <authorList>
            <person name="Park H."/>
        </authorList>
    </citation>
    <scope>NUCLEOTIDE SEQUENCE</scope>
    <source>
        <strain evidence="2">ANT050790</strain>
    </source>
</reference>
<evidence type="ECO:0000259" key="1">
    <source>
        <dbReference type="PROSITE" id="PS50011"/>
    </source>
</evidence>
<protein>
    <recommendedName>
        <fullName evidence="1">Protein kinase domain-containing protein</fullName>
    </recommendedName>
</protein>
<sequence length="501" mass="57403">MSQHIMDVFQTTAKTLQLLYGFFKPFFKHKKDSESLSIRLQWDLRVLDKLQNTLIALQQSGVSADDADQILWNDSVKYLEDLTGRLQGIQYNIKNKSNMLTWWSDEQDYRELERELREWTQRFDVHLLALPYSMRSNIDLTSLDANLATPFLAAQSRIEGFRRDSQAAKAESMRQMLIEDHADQFSEQRAPGKHTFVKFKGKDVIVEYKKIPTRFLEQERSKVSEVFNNSIAEICAILNHCDPPSTGVLKSLGFFHVLDGENPRCGIVYAIPTTLMQGDSIPRTLSSILTEPAGHTLEQRFELARKLATAVFFLHSVGWVHKAIRSSNVIVLQSSQIPETRRYPISLGDPYLVNLESARGVQEHSDPSDRLKRALFEQDIYDHPYRVSEGQNVDLKYSMVHDVYSLGVVLLEIGFWNPMTLYQSRFIVDREQGDIAGVRMKTPIERREVLLKLARTSAIYMGRKYATIVENCLNLEGSQHGHVGFIKDVLGQLERLSAAMN</sequence>
<accession>A0AA39R557</accession>
<dbReference type="GO" id="GO:0005524">
    <property type="term" value="F:ATP binding"/>
    <property type="evidence" value="ECO:0007669"/>
    <property type="project" value="InterPro"/>
</dbReference>
<feature type="domain" description="Protein kinase" evidence="1">
    <location>
        <begin position="185"/>
        <end position="501"/>
    </location>
</feature>
<dbReference type="PANTHER" id="PTHR37542:SF3">
    <property type="entry name" value="PRION-INHIBITION AND PROPAGATION HELO DOMAIN-CONTAINING PROTEIN"/>
    <property type="match status" value="1"/>
</dbReference>
<keyword evidence="3" id="KW-1185">Reference proteome</keyword>
<comment type="caution">
    <text evidence="2">The sequence shown here is derived from an EMBL/GenBank/DDBJ whole genome shotgun (WGS) entry which is preliminary data.</text>
</comment>